<evidence type="ECO:0000259" key="1">
    <source>
        <dbReference type="Pfam" id="PF03235"/>
    </source>
</evidence>
<dbReference type="RefSeq" id="WP_084930011.1">
    <property type="nucleotide sequence ID" value="NZ_NCVN01000016.1"/>
</dbReference>
<evidence type="ECO:0000313" key="3">
    <source>
        <dbReference type="EMBL" id="ORP07560.1"/>
    </source>
</evidence>
<dbReference type="InterPro" id="IPR004919">
    <property type="entry name" value="GmrSD_N"/>
</dbReference>
<name>A0A1X1L7M3_STRMT</name>
<evidence type="ECO:0008006" key="7">
    <source>
        <dbReference type="Google" id="ProtNLM"/>
    </source>
</evidence>
<dbReference type="EMBL" id="NCVN01000016">
    <property type="protein sequence ID" value="ORP07560.1"/>
    <property type="molecule type" value="Genomic_DNA"/>
</dbReference>
<dbReference type="AlphaFoldDB" id="A0A1X1L7M3"/>
<comment type="caution">
    <text evidence="3">The sequence shown here is derived from an EMBL/GenBank/DDBJ whole genome shotgun (WGS) entry which is preliminary data.</text>
</comment>
<sequence length="568" mass="66679">MYISISSESTIENIFSNFLIIDGETYQFSIPLYQREYSWREEQWRETFDDLIHSLNKPDMDTDYWGNIIVFKNDANREFEIVDGQQRLITLLLLILSVGEINKPNGFLPLKFKGDNNELWLKIASKLRLRQDEKRHAFNQAIEFFEECIREEGLDANQLLQHIQKTKLSIVIVDDELESNLLFGRLNTRGLPLGQVDLIKHKLFYATKRRMAPTGNDEVLEKWKALFLTTKDLNTTIDQFLEKWWEVHYDLNNETLYSSFQQKLISDDYLSFLESVLASSQQILDLKNNSTGTDNRIGRNLKWLLKISQSEQLWMVLIALEDTVLPSKRRIDFYEQLTVYEFCRAISSQSDFSELDDIYYDFAKNLLSEVAGNRMNGNEVIVEIAKVTQKMVELLPDLPDFIDDFSALRFDDSGRWEWEGISHEQMLSRYAIYTLNNWLDTTNHGAGVEYRTKDDDEYSIEHIRAKLHAISASSHEYLIGNLVVLEKQINNDLGDIDVDEKLSEYKKSSYPQMKEFLIKKERKHGTAYRRNNMMEWNKNGFGVSDIENRGRYLANSFYERIEEILGMK</sequence>
<dbReference type="PANTHER" id="PTHR35149">
    <property type="entry name" value="SLL5132 PROTEIN"/>
    <property type="match status" value="1"/>
</dbReference>
<evidence type="ECO:0000313" key="5">
    <source>
        <dbReference type="Proteomes" id="UP000193206"/>
    </source>
</evidence>
<organism evidence="3 5">
    <name type="scientific">Streptococcus mitis</name>
    <dbReference type="NCBI Taxonomy" id="28037"/>
    <lineage>
        <taxon>Bacteria</taxon>
        <taxon>Bacillati</taxon>
        <taxon>Bacillota</taxon>
        <taxon>Bacilli</taxon>
        <taxon>Lactobacillales</taxon>
        <taxon>Streptococcaceae</taxon>
        <taxon>Streptococcus</taxon>
        <taxon>Streptococcus mitis group</taxon>
    </lineage>
</organism>
<gene>
    <name evidence="3" type="ORF">B7692_04335</name>
    <name evidence="4" type="ORF">D8788_04375</name>
</gene>
<dbReference type="Proteomes" id="UP000193206">
    <property type="component" value="Unassembled WGS sequence"/>
</dbReference>
<feature type="domain" description="GmrSD restriction endonucleases C-terminal" evidence="2">
    <location>
        <begin position="427"/>
        <end position="554"/>
    </location>
</feature>
<dbReference type="PANTHER" id="PTHR35149:SF1">
    <property type="entry name" value="DUF5655 DOMAIN-CONTAINING PROTEIN"/>
    <property type="match status" value="1"/>
</dbReference>
<evidence type="ECO:0000259" key="2">
    <source>
        <dbReference type="Pfam" id="PF07510"/>
    </source>
</evidence>
<feature type="domain" description="GmrSD restriction endonucleases N-terminal" evidence="1">
    <location>
        <begin position="21"/>
        <end position="204"/>
    </location>
</feature>
<dbReference type="EMBL" id="RJPW01000005">
    <property type="protein sequence ID" value="RSJ93004.1"/>
    <property type="molecule type" value="Genomic_DNA"/>
</dbReference>
<dbReference type="Pfam" id="PF03235">
    <property type="entry name" value="GmrSD_N"/>
    <property type="match status" value="1"/>
</dbReference>
<protein>
    <recommendedName>
        <fullName evidence="7">DUF262 domain-containing protein</fullName>
    </recommendedName>
</protein>
<dbReference type="Proteomes" id="UP000271520">
    <property type="component" value="Unassembled WGS sequence"/>
</dbReference>
<evidence type="ECO:0000313" key="4">
    <source>
        <dbReference type="EMBL" id="RSJ93004.1"/>
    </source>
</evidence>
<dbReference type="InterPro" id="IPR011089">
    <property type="entry name" value="GmrSD_C"/>
</dbReference>
<reference evidence="3" key="2">
    <citation type="submission" date="2017-04" db="EMBL/GenBank/DDBJ databases">
        <authorList>
            <person name="Afonso C.L."/>
            <person name="Miller P.J."/>
            <person name="Scott M.A."/>
            <person name="Spackman E."/>
            <person name="Goraichik I."/>
            <person name="Dimitrov K.M."/>
            <person name="Suarez D.L."/>
            <person name="Swayne D.E."/>
        </authorList>
    </citation>
    <scope>NUCLEOTIDE SEQUENCE</scope>
    <source>
        <strain evidence="3">B_009152_10</strain>
    </source>
</reference>
<proteinExistence type="predicted"/>
<dbReference type="Pfam" id="PF07510">
    <property type="entry name" value="GmrSD_C"/>
    <property type="match status" value="1"/>
</dbReference>
<reference evidence="3 5" key="1">
    <citation type="journal article" date="2016" name="Eur. J. Clin. Microbiol. Infect. Dis.">
        <title>Whole genome sequencing as a tool for phylogenetic analysis of clinical strains of Mitis group streptococci.</title>
        <authorList>
            <person name="Rasmussen L.H."/>
            <person name="Dargis R."/>
            <person name="Hojholt K."/>
            <person name="Christensen J.J."/>
            <person name="Skovgaard O."/>
            <person name="Justesen U.S."/>
            <person name="Rosenvinge F.S."/>
            <person name="Moser C."/>
            <person name="Lukjancenko O."/>
            <person name="Rasmussen S."/>
            <person name="Nielsen X.C."/>
        </authorList>
    </citation>
    <scope>NUCLEOTIDE SEQUENCE [LARGE SCALE GENOMIC DNA]</scope>
    <source>
        <strain evidence="3 5">B_009152_10</strain>
    </source>
</reference>
<accession>A0A1X1L7M3</accession>
<evidence type="ECO:0000313" key="6">
    <source>
        <dbReference type="Proteomes" id="UP000271520"/>
    </source>
</evidence>
<reference evidence="4 6" key="3">
    <citation type="submission" date="2018-11" db="EMBL/GenBank/DDBJ databases">
        <title>Species Designations Belie Phenotypic and Genotypic Heterogeneity in Oral Streptococci.</title>
        <authorList>
            <person name="Velsko I."/>
        </authorList>
    </citation>
    <scope>NUCLEOTIDE SEQUENCE [LARGE SCALE GENOMIC DNA]</scope>
    <source>
        <strain evidence="4 6">BCC22</strain>
    </source>
</reference>